<evidence type="ECO:0000259" key="9">
    <source>
        <dbReference type="Pfam" id="PF00696"/>
    </source>
</evidence>
<proteinExistence type="inferred from homology"/>
<dbReference type="EMBL" id="UGNV01000001">
    <property type="protein sequence ID" value="STX28900.1"/>
    <property type="molecule type" value="Genomic_DNA"/>
</dbReference>
<evidence type="ECO:0000256" key="5">
    <source>
        <dbReference type="ARBA" id="ARBA00022741"/>
    </source>
</evidence>
<dbReference type="InterPro" id="IPR015947">
    <property type="entry name" value="PUA-like_sf"/>
</dbReference>
<keyword evidence="6 8" id="KW-0418">Kinase</keyword>
<feature type="binding site" evidence="8">
    <location>
        <position position="149"/>
    </location>
    <ligand>
        <name>substrate</name>
    </ligand>
</feature>
<dbReference type="InterPro" id="IPR001048">
    <property type="entry name" value="Asp/Glu/Uridylate_kinase"/>
</dbReference>
<keyword evidence="7 8" id="KW-0067">ATP-binding</keyword>
<dbReference type="HAMAP" id="MF_00456">
    <property type="entry name" value="ProB"/>
    <property type="match status" value="1"/>
</dbReference>
<keyword evidence="5 8" id="KW-0547">Nucleotide-binding</keyword>
<feature type="binding site" evidence="8">
    <location>
        <position position="6"/>
    </location>
    <ligand>
        <name>ATP</name>
        <dbReference type="ChEBI" id="CHEBI:30616"/>
    </ligand>
</feature>
<dbReference type="GO" id="GO:0003723">
    <property type="term" value="F:RNA binding"/>
    <property type="evidence" value="ECO:0007669"/>
    <property type="project" value="InterPro"/>
</dbReference>
<sequence>MKIVIKVGTQSILEVDGKPIDSVLNSIVSQISSLLKANHHVILVSSGAVGSGRKVAESFLQKQAGLSVGEKQLLASIGQPELMNIYSSLFKSQRILVSQLLLTKQDFQTRQHYLNIARLLAELLKHQNIIPIINENDSVAIEELMFTDNDELAGLIAAQIDADHLIILTNVDGVFTGDPKEPSAKLIKQINPAQSWPTVSTAKSTLGRGGMFSKLNIARKMSSLGIATTIANINTDSVITKIIDNGNIGTTILANRKTSNIKRWIALHNTKQLPSITINDPLFSLIKENKQILSILPIGIVSYLGEWKKGDLIDILNLRKEKIGIGLARYDVKRLEEYLGQKNKPAFIHYDQLQIMPW</sequence>
<dbReference type="GO" id="GO:0005829">
    <property type="term" value="C:cytosol"/>
    <property type="evidence" value="ECO:0007669"/>
    <property type="project" value="TreeGrafter"/>
</dbReference>
<dbReference type="InterPro" id="IPR019797">
    <property type="entry name" value="Glutamate_5-kinase_CS"/>
</dbReference>
<keyword evidence="12" id="KW-1185">Reference proteome</keyword>
<dbReference type="InterPro" id="IPR011529">
    <property type="entry name" value="Glu_5kinase"/>
</dbReference>
<dbReference type="NCBIfam" id="TIGR01027">
    <property type="entry name" value="proB"/>
    <property type="match status" value="1"/>
</dbReference>
<dbReference type="InterPro" id="IPR002478">
    <property type="entry name" value="PUA"/>
</dbReference>
<dbReference type="InterPro" id="IPR005715">
    <property type="entry name" value="Glu_5kinase/COase_Synthase"/>
</dbReference>
<dbReference type="Gene3D" id="3.40.1160.10">
    <property type="entry name" value="Acetylglutamate kinase-like"/>
    <property type="match status" value="1"/>
</dbReference>
<reference evidence="11 12" key="1">
    <citation type="submission" date="2018-06" db="EMBL/GenBank/DDBJ databases">
        <authorList>
            <consortium name="Pathogen Informatics"/>
            <person name="Doyle S."/>
        </authorList>
    </citation>
    <scope>NUCLEOTIDE SEQUENCE [LARGE SCALE GENOMIC DNA]</scope>
    <source>
        <strain evidence="11 12">NCTC13315</strain>
    </source>
</reference>
<dbReference type="Pfam" id="PF00696">
    <property type="entry name" value="AA_kinase"/>
    <property type="match status" value="1"/>
</dbReference>
<keyword evidence="1 8" id="KW-0963">Cytoplasm</keyword>
<evidence type="ECO:0000313" key="12">
    <source>
        <dbReference type="Proteomes" id="UP000254968"/>
    </source>
</evidence>
<comment type="function">
    <text evidence="8">Catalyzes the transfer of a phosphate group to glutamate to form L-glutamate 5-phosphate.</text>
</comment>
<dbReference type="GO" id="GO:0004349">
    <property type="term" value="F:glutamate 5-kinase activity"/>
    <property type="evidence" value="ECO:0007669"/>
    <property type="project" value="UniProtKB-UniRule"/>
</dbReference>
<evidence type="ECO:0000256" key="1">
    <source>
        <dbReference type="ARBA" id="ARBA00022490"/>
    </source>
</evidence>
<accession>A0A378I2D9</accession>
<dbReference type="SUPFAM" id="SSF88697">
    <property type="entry name" value="PUA domain-like"/>
    <property type="match status" value="1"/>
</dbReference>
<comment type="pathway">
    <text evidence="8">Amino-acid biosynthesis; L-proline biosynthesis; L-glutamate 5-semialdehyde from L-glutamate: step 1/2.</text>
</comment>
<dbReference type="GO" id="GO:0005524">
    <property type="term" value="F:ATP binding"/>
    <property type="evidence" value="ECO:0007669"/>
    <property type="project" value="UniProtKB-KW"/>
</dbReference>
<evidence type="ECO:0000256" key="7">
    <source>
        <dbReference type="ARBA" id="ARBA00022840"/>
    </source>
</evidence>
<dbReference type="InterPro" id="IPR036393">
    <property type="entry name" value="AceGlu_kinase-like_sf"/>
</dbReference>
<dbReference type="OrthoDB" id="9804434at2"/>
<evidence type="ECO:0000256" key="2">
    <source>
        <dbReference type="ARBA" id="ARBA00022605"/>
    </source>
</evidence>
<feature type="domain" description="PUA" evidence="10">
    <location>
        <begin position="294"/>
        <end position="342"/>
    </location>
</feature>
<dbReference type="PANTHER" id="PTHR43654">
    <property type="entry name" value="GLUTAMATE 5-KINASE"/>
    <property type="match status" value="1"/>
</dbReference>
<dbReference type="InterPro" id="IPR001057">
    <property type="entry name" value="Glu/AcGlu_kinase"/>
</dbReference>
<evidence type="ECO:0000256" key="6">
    <source>
        <dbReference type="ARBA" id="ARBA00022777"/>
    </source>
</evidence>
<dbReference type="InterPro" id="IPR041739">
    <property type="entry name" value="G5K_ProB"/>
</dbReference>
<feature type="binding site" evidence="8">
    <location>
        <position position="137"/>
    </location>
    <ligand>
        <name>substrate</name>
    </ligand>
</feature>
<organism evidence="11 12">
    <name type="scientific">Legionella beliardensis</name>
    <dbReference type="NCBI Taxonomy" id="91822"/>
    <lineage>
        <taxon>Bacteria</taxon>
        <taxon>Pseudomonadati</taxon>
        <taxon>Pseudomonadota</taxon>
        <taxon>Gammaproteobacteria</taxon>
        <taxon>Legionellales</taxon>
        <taxon>Legionellaceae</taxon>
        <taxon>Legionella</taxon>
    </lineage>
</organism>
<evidence type="ECO:0000256" key="3">
    <source>
        <dbReference type="ARBA" id="ARBA00022650"/>
    </source>
</evidence>
<dbReference type="FunFam" id="3.40.1160.10:FF:000006">
    <property type="entry name" value="Glutamate 5-kinase"/>
    <property type="match status" value="1"/>
</dbReference>
<comment type="catalytic activity">
    <reaction evidence="8">
        <text>L-glutamate + ATP = L-glutamyl 5-phosphate + ADP</text>
        <dbReference type="Rhea" id="RHEA:14877"/>
        <dbReference type="ChEBI" id="CHEBI:29985"/>
        <dbReference type="ChEBI" id="CHEBI:30616"/>
        <dbReference type="ChEBI" id="CHEBI:58274"/>
        <dbReference type="ChEBI" id="CHEBI:456216"/>
        <dbReference type="EC" id="2.7.2.11"/>
    </reaction>
</comment>
<keyword evidence="4 8" id="KW-0808">Transferase</keyword>
<dbReference type="RefSeq" id="WP_115302610.1">
    <property type="nucleotide sequence ID" value="NZ_CAAAHO010000001.1"/>
</dbReference>
<comment type="caution">
    <text evidence="8">Lacks conserved residue(s) required for the propagation of feature annotation.</text>
</comment>
<evidence type="ECO:0000259" key="10">
    <source>
        <dbReference type="Pfam" id="PF01472"/>
    </source>
</evidence>
<dbReference type="PROSITE" id="PS00902">
    <property type="entry name" value="GLUTAMATE_5_KINASE"/>
    <property type="match status" value="1"/>
</dbReference>
<dbReference type="UniPathway" id="UPA00098">
    <property type="reaction ID" value="UER00359"/>
</dbReference>
<keyword evidence="3 8" id="KW-0641">Proline biosynthesis</keyword>
<feature type="binding site" evidence="8">
    <location>
        <position position="46"/>
    </location>
    <ligand>
        <name>substrate</name>
    </ligand>
</feature>
<feature type="domain" description="Aspartate/glutamate/uridylate kinase" evidence="9">
    <location>
        <begin position="1"/>
        <end position="232"/>
    </location>
</feature>
<comment type="similarity">
    <text evidence="8">Belongs to the glutamate 5-kinase family.</text>
</comment>
<keyword evidence="2 8" id="KW-0028">Amino-acid biosynthesis</keyword>
<name>A0A378I2D9_9GAMM</name>
<gene>
    <name evidence="8 11" type="primary">proB</name>
    <name evidence="11" type="ORF">NCTC13315_01434</name>
</gene>
<dbReference type="Pfam" id="PF01472">
    <property type="entry name" value="PUA"/>
    <property type="match status" value="1"/>
</dbReference>
<evidence type="ECO:0000256" key="4">
    <source>
        <dbReference type="ARBA" id="ARBA00022679"/>
    </source>
</evidence>
<dbReference type="EC" id="2.7.2.11" evidence="8"/>
<dbReference type="AlphaFoldDB" id="A0A378I2D9"/>
<dbReference type="Proteomes" id="UP000254968">
    <property type="component" value="Unassembled WGS sequence"/>
</dbReference>
<dbReference type="Gene3D" id="2.30.130.10">
    <property type="entry name" value="PUA domain"/>
    <property type="match status" value="1"/>
</dbReference>
<dbReference type="GO" id="GO:0055129">
    <property type="term" value="P:L-proline biosynthetic process"/>
    <property type="evidence" value="ECO:0007669"/>
    <property type="project" value="UniProtKB-UniRule"/>
</dbReference>
<evidence type="ECO:0000256" key="8">
    <source>
        <dbReference type="HAMAP-Rule" id="MF_00456"/>
    </source>
</evidence>
<dbReference type="InterPro" id="IPR036974">
    <property type="entry name" value="PUA_sf"/>
</dbReference>
<dbReference type="PRINTS" id="PR00474">
    <property type="entry name" value="GLU5KINASE"/>
</dbReference>
<dbReference type="SUPFAM" id="SSF53633">
    <property type="entry name" value="Carbamate kinase-like"/>
    <property type="match status" value="1"/>
</dbReference>
<dbReference type="PANTHER" id="PTHR43654:SF1">
    <property type="entry name" value="ISOPENTENYL PHOSPHATE KINASE"/>
    <property type="match status" value="1"/>
</dbReference>
<dbReference type="PROSITE" id="PS50890">
    <property type="entry name" value="PUA"/>
    <property type="match status" value="1"/>
</dbReference>
<comment type="subcellular location">
    <subcellularLocation>
        <location evidence="8">Cytoplasm</location>
    </subcellularLocation>
</comment>
<dbReference type="PIRSF" id="PIRSF000729">
    <property type="entry name" value="GK"/>
    <property type="match status" value="1"/>
</dbReference>
<protein>
    <recommendedName>
        <fullName evidence="8">Glutamate 5-kinase</fullName>
        <ecNumber evidence="8">2.7.2.11</ecNumber>
    </recommendedName>
    <alternativeName>
        <fullName evidence="8">Gamma-glutamyl kinase</fullName>
        <shortName evidence="8">GK</shortName>
    </alternativeName>
</protein>
<dbReference type="CDD" id="cd04242">
    <property type="entry name" value="AAK_G5K_ProB"/>
    <property type="match status" value="1"/>
</dbReference>
<evidence type="ECO:0000313" key="11">
    <source>
        <dbReference type="EMBL" id="STX28900.1"/>
    </source>
</evidence>